<dbReference type="InterPro" id="IPR036955">
    <property type="entry name" value="AP2/ERF_dom_sf"/>
</dbReference>
<dbReference type="CDD" id="cd00018">
    <property type="entry name" value="AP2"/>
    <property type="match status" value="1"/>
</dbReference>
<dbReference type="PANTHER" id="PTHR31190:SF269">
    <property type="entry name" value="EREBP TRANSCRIPTION FACTOR"/>
    <property type="match status" value="1"/>
</dbReference>
<dbReference type="OMA" id="SMQFDGQ"/>
<dbReference type="SMART" id="SM00380">
    <property type="entry name" value="AP2"/>
    <property type="match status" value="1"/>
</dbReference>
<dbReference type="EMBL" id="CM016555">
    <property type="protein sequence ID" value="TKW19733.1"/>
    <property type="molecule type" value="Genomic_DNA"/>
</dbReference>
<feature type="region of interest" description="Disordered" evidence="6">
    <location>
        <begin position="58"/>
        <end position="77"/>
    </location>
</feature>
<keyword evidence="2" id="KW-0805">Transcription regulation</keyword>
<dbReference type="GO" id="GO:0003677">
    <property type="term" value="F:DNA binding"/>
    <property type="evidence" value="ECO:0007669"/>
    <property type="project" value="UniProtKB-KW"/>
</dbReference>
<evidence type="ECO:0000256" key="4">
    <source>
        <dbReference type="ARBA" id="ARBA00023163"/>
    </source>
</evidence>
<accession>A0A4U6UY40</accession>
<evidence type="ECO:0000256" key="5">
    <source>
        <dbReference type="ARBA" id="ARBA00023242"/>
    </source>
</evidence>
<dbReference type="Gramene" id="TKW19733">
    <property type="protein sequence ID" value="TKW19733"/>
    <property type="gene ID" value="SEVIR_4G039400v2"/>
</dbReference>
<feature type="compositionally biased region" description="Basic and acidic residues" evidence="6">
    <location>
        <begin position="29"/>
        <end position="46"/>
    </location>
</feature>
<dbReference type="Gene3D" id="3.30.730.10">
    <property type="entry name" value="AP2/ERF domain"/>
    <property type="match status" value="1"/>
</dbReference>
<dbReference type="Proteomes" id="UP000298652">
    <property type="component" value="Chromosome 4"/>
</dbReference>
<proteinExistence type="predicted"/>
<keyword evidence="4" id="KW-0804">Transcription</keyword>
<sequence>MCGGAVLRGCIPRRARPGQRVTAGQLWPEIKKPRSTGAEEKKRAREDEEFEAAFAEFEVESGESEVESEDEAKSLAAPRSVVARDELNTIAAGVDGPDARKKKNQFRGIRRRPWGKWAAEIRDPRKGVRVWLGTYNSPEEAARAYDVEARRIRGKKAKVNFPDEAPVASQKRLAEPTSVKVANMGTEENLVINNMTNANANHTIPEPIMQTQNMSFAPMVNTAASIQEPLANLSSDQGSNSFSFSDFSLENDTRTTDITSALAPVPTLTEVDESAFLQGTSKAVVPPVTGDASVDLPEFEPYMNFLMDSPDEPVNPILDCDGSQDVGGNMDLWSFDDMPMPGGGFF</sequence>
<keyword evidence="9" id="KW-1185">Reference proteome</keyword>
<name>A0A4U6UY40_SETVI</name>
<dbReference type="InterPro" id="IPR001471">
    <property type="entry name" value="AP2/ERF_dom"/>
</dbReference>
<comment type="subcellular location">
    <subcellularLocation>
        <location evidence="1">Nucleus</location>
    </subcellularLocation>
</comment>
<dbReference type="InterPro" id="IPR016177">
    <property type="entry name" value="DNA-bd_dom_sf"/>
</dbReference>
<keyword evidence="5" id="KW-0539">Nucleus</keyword>
<evidence type="ECO:0000256" key="6">
    <source>
        <dbReference type="SAM" id="MobiDB-lite"/>
    </source>
</evidence>
<protein>
    <recommendedName>
        <fullName evidence="7">AP2/ERF domain-containing protein</fullName>
    </recommendedName>
</protein>
<evidence type="ECO:0000256" key="3">
    <source>
        <dbReference type="ARBA" id="ARBA00023125"/>
    </source>
</evidence>
<dbReference type="Pfam" id="PF00847">
    <property type="entry name" value="AP2"/>
    <property type="match status" value="1"/>
</dbReference>
<evidence type="ECO:0000313" key="8">
    <source>
        <dbReference type="EMBL" id="TKW19733.1"/>
    </source>
</evidence>
<dbReference type="PROSITE" id="PS51032">
    <property type="entry name" value="AP2_ERF"/>
    <property type="match status" value="1"/>
</dbReference>
<dbReference type="GO" id="GO:0003700">
    <property type="term" value="F:DNA-binding transcription factor activity"/>
    <property type="evidence" value="ECO:0007669"/>
    <property type="project" value="InterPro"/>
</dbReference>
<dbReference type="GO" id="GO:0005634">
    <property type="term" value="C:nucleus"/>
    <property type="evidence" value="ECO:0007669"/>
    <property type="project" value="UniProtKB-SubCell"/>
</dbReference>
<dbReference type="PANTHER" id="PTHR31190">
    <property type="entry name" value="DNA-BINDING DOMAIN"/>
    <property type="match status" value="1"/>
</dbReference>
<keyword evidence="3" id="KW-0238">DNA-binding</keyword>
<evidence type="ECO:0000256" key="2">
    <source>
        <dbReference type="ARBA" id="ARBA00023015"/>
    </source>
</evidence>
<feature type="compositionally biased region" description="Acidic residues" evidence="6">
    <location>
        <begin position="58"/>
        <end position="70"/>
    </location>
</feature>
<evidence type="ECO:0000313" key="9">
    <source>
        <dbReference type="Proteomes" id="UP000298652"/>
    </source>
</evidence>
<dbReference type="SMR" id="A0A4U6UY40"/>
<evidence type="ECO:0000256" key="1">
    <source>
        <dbReference type="ARBA" id="ARBA00004123"/>
    </source>
</evidence>
<dbReference type="PRINTS" id="PR00367">
    <property type="entry name" value="ETHRSPELEMNT"/>
</dbReference>
<dbReference type="AlphaFoldDB" id="A0A4U6UY40"/>
<feature type="region of interest" description="Disordered" evidence="6">
    <location>
        <begin position="18"/>
        <end position="47"/>
    </location>
</feature>
<evidence type="ECO:0000259" key="7">
    <source>
        <dbReference type="PROSITE" id="PS51032"/>
    </source>
</evidence>
<gene>
    <name evidence="8" type="ORF">SEVIR_4G039400v2</name>
</gene>
<dbReference type="InterPro" id="IPR044808">
    <property type="entry name" value="ERF_plant"/>
</dbReference>
<dbReference type="SUPFAM" id="SSF54171">
    <property type="entry name" value="DNA-binding domain"/>
    <property type="match status" value="1"/>
</dbReference>
<dbReference type="GO" id="GO:0009873">
    <property type="term" value="P:ethylene-activated signaling pathway"/>
    <property type="evidence" value="ECO:0007669"/>
    <property type="project" value="InterPro"/>
</dbReference>
<dbReference type="FunFam" id="3.30.730.10:FF:000001">
    <property type="entry name" value="Ethylene-responsive transcription factor 2"/>
    <property type="match status" value="1"/>
</dbReference>
<reference evidence="8" key="1">
    <citation type="submission" date="2019-03" db="EMBL/GenBank/DDBJ databases">
        <title>WGS assembly of Setaria viridis.</title>
        <authorList>
            <person name="Huang P."/>
            <person name="Jenkins J."/>
            <person name="Grimwood J."/>
            <person name="Barry K."/>
            <person name="Healey A."/>
            <person name="Mamidi S."/>
            <person name="Sreedasyam A."/>
            <person name="Shu S."/>
            <person name="Feldman M."/>
            <person name="Wu J."/>
            <person name="Yu Y."/>
            <person name="Chen C."/>
            <person name="Johnson J."/>
            <person name="Rokhsar D."/>
            <person name="Baxter I."/>
            <person name="Schmutz J."/>
            <person name="Brutnell T."/>
            <person name="Kellogg E."/>
        </authorList>
    </citation>
    <scope>NUCLEOTIDE SEQUENCE [LARGE SCALE GENOMIC DNA]</scope>
</reference>
<feature type="domain" description="AP2/ERF" evidence="7">
    <location>
        <begin position="105"/>
        <end position="162"/>
    </location>
</feature>
<organism evidence="8 9">
    <name type="scientific">Setaria viridis</name>
    <name type="common">Green bristlegrass</name>
    <name type="synonym">Setaria italica subsp. viridis</name>
    <dbReference type="NCBI Taxonomy" id="4556"/>
    <lineage>
        <taxon>Eukaryota</taxon>
        <taxon>Viridiplantae</taxon>
        <taxon>Streptophyta</taxon>
        <taxon>Embryophyta</taxon>
        <taxon>Tracheophyta</taxon>
        <taxon>Spermatophyta</taxon>
        <taxon>Magnoliopsida</taxon>
        <taxon>Liliopsida</taxon>
        <taxon>Poales</taxon>
        <taxon>Poaceae</taxon>
        <taxon>PACMAD clade</taxon>
        <taxon>Panicoideae</taxon>
        <taxon>Panicodae</taxon>
        <taxon>Paniceae</taxon>
        <taxon>Cenchrinae</taxon>
        <taxon>Setaria</taxon>
    </lineage>
</organism>